<feature type="domain" description="Proteasome alpha-type subunits" evidence="11">
    <location>
        <begin position="36"/>
        <end position="58"/>
    </location>
</feature>
<dbReference type="InterPro" id="IPR001353">
    <property type="entry name" value="Proteasome_sua/b"/>
</dbReference>
<protein>
    <recommendedName>
        <fullName evidence="4">Proteasome subunit alpha type-1</fullName>
    </recommendedName>
</protein>
<feature type="compositionally biased region" description="Low complexity" evidence="10">
    <location>
        <begin position="274"/>
        <end position="285"/>
    </location>
</feature>
<keyword evidence="5" id="KW-0963">Cytoplasm</keyword>
<dbReference type="FunFam" id="3.60.20.10:FF:000063">
    <property type="entry name" value="Proteasome subunit alpha type"/>
    <property type="match status" value="1"/>
</dbReference>
<sequence length="1148" mass="130540">MPMLKGLPPQYELGTEGTQHWFSVGTPFSDAFRNQYDSDVTVWSPQGRLHQVEYAMEAVKLGSATVGLKNRQYAVLIALKRAVSELSAYQKKIIPIDEHIGISISGLTADARMLSRFMRTECLNHKYSHDAPMPVGRLIGLVGNKMQICTQRYDKRPLGVGLLVAGYDDQGPHIYQTCPSANFFDCRAMAIGARSQSARTYLEKHLSSFLDCDLQELVAHGLRALRDTLPNEVDLNTKNVSIAIVGPKTPLRIADEEELTRLLALVEGEERRGGSASATGDAGAPADRDRDAPGDDPQPASQRGGVVMRSIIILLWLASAVHSLDLQYLDPTKLQTQVPPEIQQRAALEVIRQYYSKVNVRIDPVFFVNKKDSFHLKTFNGTLDIRASSGVAATWGFNYFLKKYCKSQIAWQTKNVNIPYLLPEVDETVVANDRFRYYQNVCTASYSFVWWNIYDWREHVEWMALNGINLALAPVAQEAAWTQVYTQVGMTQEEIDQHFTGPAFLSWLRMGNVHGWGGPLPKSWNALQKDIQTDIINRLRNLGIVHVLPAFNGHVPVAFSRIFPNATFHKVKQWNKFDNPYCCGLFLDPFDSLFVRIGKMFLNEISIDTPLSHIYTADPFNEVEPSEFSTALVQQTSKKIFQTLSDFDKDAVWLLQNWMFVNSPLAWPVVRVKSFLNAVPSGRMLILDLQSEQWPQYDLYQMYYGQPFIWCMLHNFGGTLGMFGNMVTINKDVYEVRARVNSTMIGIGLTPEGINQNYVVYDLMLESAWRKSPVKDLNAWAADYAERRYGCNETAEAWKYLLKSVYSFNGLSRVRGKYVVTRRPSLKLKPWAWYKSYDLFEAFRKFVSVGNVSCYSDGFRYDLVDVTRQALQYRVEQLYMNVVSDRYTNVYIYEASIKRFLDALNDMAQILYQDQHFIASKWFKKARGLGESPDEQDLYELNARNQITLWGPKGEISDYACKQWAELIVNYYLPRWANFLDAALKAKKAGEDFNEKDTRRVVTANIEVPFVTARSNDVDGSSSVGSFTTAMEVAKSLYRRWSCAPDVEDLPVVVIGSDKHRRTTLADDDLEVEETSGLPSGHGYGVNDERLRDADDGEVTKADRTSKFYRCYGNQNVFVTSAKTSRLPFRCSIKELPWPVFRSIATCC</sequence>
<dbReference type="PANTHER" id="PTHR12872:SF1">
    <property type="entry name" value="ALPHA-N-ACETYLGLUCOSAMINIDASE"/>
    <property type="match status" value="1"/>
</dbReference>
<dbReference type="GO" id="GO:0005737">
    <property type="term" value="C:cytoplasm"/>
    <property type="evidence" value="ECO:0007669"/>
    <property type="project" value="UniProtKB-SubCell"/>
</dbReference>
<evidence type="ECO:0000256" key="1">
    <source>
        <dbReference type="ARBA" id="ARBA00002000"/>
    </source>
</evidence>
<dbReference type="GO" id="GO:0016787">
    <property type="term" value="F:hydrolase activity"/>
    <property type="evidence" value="ECO:0007669"/>
    <property type="project" value="UniProtKB-KW"/>
</dbReference>
<evidence type="ECO:0000256" key="7">
    <source>
        <dbReference type="ARBA" id="ARBA00022942"/>
    </source>
</evidence>
<evidence type="ECO:0000313" key="12">
    <source>
        <dbReference type="EMBL" id="SOQ52257.1"/>
    </source>
</evidence>
<dbReference type="PROSITE" id="PS51475">
    <property type="entry name" value="PROTEASOME_ALPHA_2"/>
    <property type="match status" value="1"/>
</dbReference>
<dbReference type="Pfam" id="PF00227">
    <property type="entry name" value="Proteasome"/>
    <property type="match status" value="1"/>
</dbReference>
<dbReference type="SUPFAM" id="SSF56235">
    <property type="entry name" value="N-terminal nucleophile aminohydrolases (Ntn hydrolases)"/>
    <property type="match status" value="1"/>
</dbReference>
<evidence type="ECO:0000256" key="4">
    <source>
        <dbReference type="ARBA" id="ARBA00021331"/>
    </source>
</evidence>
<dbReference type="EMBL" id="ODYU01008554">
    <property type="protein sequence ID" value="SOQ52257.1"/>
    <property type="molecule type" value="Genomic_DNA"/>
</dbReference>
<evidence type="ECO:0000256" key="2">
    <source>
        <dbReference type="ARBA" id="ARBA00004123"/>
    </source>
</evidence>
<dbReference type="InterPro" id="IPR024732">
    <property type="entry name" value="NAGLU_C"/>
</dbReference>
<dbReference type="GO" id="GO:0006511">
    <property type="term" value="P:ubiquitin-dependent protein catabolic process"/>
    <property type="evidence" value="ECO:0007669"/>
    <property type="project" value="InterPro"/>
</dbReference>
<proteinExistence type="inferred from homology"/>
<dbReference type="InterPro" id="IPR024240">
    <property type="entry name" value="NAGLU_N"/>
</dbReference>
<dbReference type="Gene3D" id="3.60.20.10">
    <property type="entry name" value="Glutamine Phosphoribosylpyrophosphate, subunit 1, domain 1"/>
    <property type="match status" value="1"/>
</dbReference>
<dbReference type="GO" id="GO:0005634">
    <property type="term" value="C:nucleus"/>
    <property type="evidence" value="ECO:0007669"/>
    <property type="project" value="UniProtKB-SubCell"/>
</dbReference>
<dbReference type="InterPro" id="IPR007781">
    <property type="entry name" value="NAGLU"/>
</dbReference>
<gene>
    <name evidence="12" type="ORF">SFRICE_031615</name>
</gene>
<dbReference type="CDD" id="cd03749">
    <property type="entry name" value="proteasome_alpha_type_1"/>
    <property type="match status" value="1"/>
</dbReference>
<dbReference type="InterPro" id="IPR023332">
    <property type="entry name" value="Proteasome_alpha-type"/>
</dbReference>
<dbReference type="InterPro" id="IPR035144">
    <property type="entry name" value="Proteasome_alpha1"/>
</dbReference>
<dbReference type="Pfam" id="PF05089">
    <property type="entry name" value="NAGLU"/>
    <property type="match status" value="1"/>
</dbReference>
<dbReference type="InterPro" id="IPR029055">
    <property type="entry name" value="Ntn_hydrolases_N"/>
</dbReference>
<dbReference type="Gene3D" id="3.30.379.10">
    <property type="entry name" value="Chitobiase/beta-hexosaminidase domain 2-like"/>
    <property type="match status" value="1"/>
</dbReference>
<keyword evidence="6" id="KW-0378">Hydrolase</keyword>
<comment type="function">
    <text evidence="1">The proteasome is a multicatalytic proteinase complex which is characterized by its ability to cleave peptides with Arg, Phe, Tyr, Leu, and Glu adjacent to the leaving group at neutral or slightly basic pH. The proteasome has an ATP-dependent proteolytic activity.</text>
</comment>
<reference evidence="12" key="1">
    <citation type="submission" date="2016-07" db="EMBL/GenBank/DDBJ databases">
        <authorList>
            <person name="Bretaudeau A."/>
        </authorList>
    </citation>
    <scope>NUCLEOTIDE SEQUENCE</scope>
    <source>
        <strain evidence="12">Rice</strain>
        <tissue evidence="12">Whole body</tissue>
    </source>
</reference>
<keyword evidence="7 9" id="KW-0647">Proteasome</keyword>
<keyword evidence="8" id="KW-0539">Nucleus</keyword>
<dbReference type="PROSITE" id="PS00388">
    <property type="entry name" value="PROTEASOME_ALPHA_1"/>
    <property type="match status" value="1"/>
</dbReference>
<accession>A0A2H1WGV2</accession>
<comment type="subcellular location">
    <subcellularLocation>
        <location evidence="3">Cytoplasm</location>
    </subcellularLocation>
    <subcellularLocation>
        <location evidence="2">Nucleus</location>
    </subcellularLocation>
</comment>
<dbReference type="Gene3D" id="1.20.120.670">
    <property type="entry name" value="N-acetyl-b-d-glucoasminidase"/>
    <property type="match status" value="1"/>
</dbReference>
<dbReference type="Pfam" id="PF12972">
    <property type="entry name" value="NAGLU_C"/>
    <property type="match status" value="1"/>
</dbReference>
<comment type="similarity">
    <text evidence="9">Belongs to the peptidase T1A family.</text>
</comment>
<evidence type="ECO:0000256" key="3">
    <source>
        <dbReference type="ARBA" id="ARBA00004496"/>
    </source>
</evidence>
<dbReference type="AlphaFoldDB" id="A0A2H1WGV2"/>
<dbReference type="SMART" id="SM00948">
    <property type="entry name" value="Proteasome_A_N"/>
    <property type="match status" value="1"/>
</dbReference>
<feature type="region of interest" description="Disordered" evidence="10">
    <location>
        <begin position="270"/>
        <end position="302"/>
    </location>
</feature>
<evidence type="ECO:0000256" key="9">
    <source>
        <dbReference type="PROSITE-ProRule" id="PRU00808"/>
    </source>
</evidence>
<evidence type="ECO:0000256" key="5">
    <source>
        <dbReference type="ARBA" id="ARBA00022490"/>
    </source>
</evidence>
<dbReference type="InterPro" id="IPR024733">
    <property type="entry name" value="NAGLU_tim-barrel"/>
</dbReference>
<evidence type="ECO:0000259" key="11">
    <source>
        <dbReference type="PROSITE" id="PS00388"/>
    </source>
</evidence>
<dbReference type="Gene3D" id="3.20.20.80">
    <property type="entry name" value="Glycosidases"/>
    <property type="match status" value="1"/>
</dbReference>
<organism evidence="12">
    <name type="scientific">Spodoptera frugiperda</name>
    <name type="common">Fall armyworm</name>
    <dbReference type="NCBI Taxonomy" id="7108"/>
    <lineage>
        <taxon>Eukaryota</taxon>
        <taxon>Metazoa</taxon>
        <taxon>Ecdysozoa</taxon>
        <taxon>Arthropoda</taxon>
        <taxon>Hexapoda</taxon>
        <taxon>Insecta</taxon>
        <taxon>Pterygota</taxon>
        <taxon>Neoptera</taxon>
        <taxon>Endopterygota</taxon>
        <taxon>Lepidoptera</taxon>
        <taxon>Glossata</taxon>
        <taxon>Ditrysia</taxon>
        <taxon>Noctuoidea</taxon>
        <taxon>Noctuidae</taxon>
        <taxon>Amphipyrinae</taxon>
        <taxon>Spodoptera</taxon>
    </lineage>
</organism>
<dbReference type="InterPro" id="IPR000426">
    <property type="entry name" value="Proteasome_asu_N"/>
</dbReference>
<evidence type="ECO:0000256" key="8">
    <source>
        <dbReference type="ARBA" id="ARBA00023242"/>
    </source>
</evidence>
<dbReference type="PANTHER" id="PTHR12872">
    <property type="entry name" value="ALPHA-N-ACETYLGLUCOSAMINIDASE"/>
    <property type="match status" value="1"/>
</dbReference>
<evidence type="ECO:0000256" key="6">
    <source>
        <dbReference type="ARBA" id="ARBA00022801"/>
    </source>
</evidence>
<evidence type="ECO:0000256" key="10">
    <source>
        <dbReference type="SAM" id="MobiDB-lite"/>
    </source>
</evidence>
<dbReference type="Pfam" id="PF10584">
    <property type="entry name" value="Proteasome_A_N"/>
    <property type="match status" value="1"/>
</dbReference>
<name>A0A2H1WGV2_SPOFR</name>
<dbReference type="GO" id="GO:0019773">
    <property type="term" value="C:proteasome core complex, alpha-subunit complex"/>
    <property type="evidence" value="ECO:0007669"/>
    <property type="project" value="UniProtKB-UniRule"/>
</dbReference>
<dbReference type="Pfam" id="PF12971">
    <property type="entry name" value="NAGLU_N"/>
    <property type="match status" value="1"/>
</dbReference>
<dbReference type="InterPro" id="IPR029018">
    <property type="entry name" value="Hex-like_dom2"/>
</dbReference>